<dbReference type="NCBIfam" id="TIGR03993">
    <property type="entry name" value="hydrog_HybE"/>
    <property type="match status" value="1"/>
</dbReference>
<dbReference type="Gene3D" id="3.30.1460.40">
    <property type="entry name" value="[NiFe]-hydrogenase assembly chaperone, HybE"/>
    <property type="match status" value="1"/>
</dbReference>
<dbReference type="AlphaFoldDB" id="A0A6M0K0Y2"/>
<accession>A0A6M0K0Y2</accession>
<sequence length="167" mass="17692">MTTPDLSPEDVARRLTLAFERIHRERMAGLPILHPSLSVEVVGGRIFDGDWVGALVTPWTMNLVLVPGPGSAHRPGGVGIKQTLTLPGAEVETIGSEEADVGAFLACSLYSPMGAFADQATAVATAAKILEGLLPSESPRPKPLAPQPDASPAISRRDLLRGRLRRT</sequence>
<comment type="caution">
    <text evidence="3">The sequence shown here is derived from an EMBL/GenBank/DDBJ whole genome shotgun (WGS) entry which is preliminary data.</text>
</comment>
<reference evidence="3 4" key="1">
    <citation type="submission" date="2020-02" db="EMBL/GenBank/DDBJ databases">
        <title>Genome sequences of Thiorhodococcus mannitoliphagus and Thiorhodococcus minor, purple sulfur photosynthetic bacteria in the gammaproteobacterial family, Chromatiaceae.</title>
        <authorList>
            <person name="Aviles F.A."/>
            <person name="Meyer T.E."/>
            <person name="Kyndt J.A."/>
        </authorList>
    </citation>
    <scope>NUCLEOTIDE SEQUENCE [LARGE SCALE GENOMIC DNA]</scope>
    <source>
        <strain evidence="3 4">DSM 11518</strain>
    </source>
</reference>
<dbReference type="InterPro" id="IPR023994">
    <property type="entry name" value="NiFe-hyd_HybE"/>
</dbReference>
<comment type="similarity">
    <text evidence="1">Belongs to the HupJ family.</text>
</comment>
<feature type="region of interest" description="Disordered" evidence="2">
    <location>
        <begin position="134"/>
        <end position="167"/>
    </location>
</feature>
<proteinExistence type="inferred from homology"/>
<gene>
    <name evidence="3" type="primary">hybE</name>
    <name evidence="3" type="ORF">G3446_16220</name>
</gene>
<dbReference type="RefSeq" id="WP_164453875.1">
    <property type="nucleotide sequence ID" value="NZ_JAAIJQ010000050.1"/>
</dbReference>
<protein>
    <submittedName>
        <fullName evidence="3">[NiFe]-hydrogenase assembly chaperone HybE</fullName>
    </submittedName>
</protein>
<dbReference type="Pfam" id="PF11939">
    <property type="entry name" value="NiFe-hyd_HybE"/>
    <property type="match status" value="1"/>
</dbReference>
<keyword evidence="4" id="KW-1185">Reference proteome</keyword>
<evidence type="ECO:0000313" key="3">
    <source>
        <dbReference type="EMBL" id="NEV63412.1"/>
    </source>
</evidence>
<evidence type="ECO:0000256" key="2">
    <source>
        <dbReference type="SAM" id="MobiDB-lite"/>
    </source>
</evidence>
<evidence type="ECO:0000256" key="1">
    <source>
        <dbReference type="ARBA" id="ARBA00006532"/>
    </source>
</evidence>
<evidence type="ECO:0000313" key="4">
    <source>
        <dbReference type="Proteomes" id="UP000483379"/>
    </source>
</evidence>
<dbReference type="EMBL" id="JAAIJQ010000050">
    <property type="protein sequence ID" value="NEV63412.1"/>
    <property type="molecule type" value="Genomic_DNA"/>
</dbReference>
<dbReference type="Proteomes" id="UP000483379">
    <property type="component" value="Unassembled WGS sequence"/>
</dbReference>
<name>A0A6M0K0Y2_9GAMM</name>
<dbReference type="InterPro" id="IPR038530">
    <property type="entry name" value="NiFe-hyd_HybE_sf"/>
</dbReference>
<organism evidence="3 4">
    <name type="scientific">Thiorhodococcus minor</name>
    <dbReference type="NCBI Taxonomy" id="57489"/>
    <lineage>
        <taxon>Bacteria</taxon>
        <taxon>Pseudomonadati</taxon>
        <taxon>Pseudomonadota</taxon>
        <taxon>Gammaproteobacteria</taxon>
        <taxon>Chromatiales</taxon>
        <taxon>Chromatiaceae</taxon>
        <taxon>Thiorhodococcus</taxon>
    </lineage>
</organism>